<keyword evidence="9" id="KW-0808">Transferase</keyword>
<comment type="catalytic activity">
    <reaction evidence="6">
        <text>L-valine + 2-oxoglutarate = 3-methyl-2-oxobutanoate + L-glutamate</text>
        <dbReference type="Rhea" id="RHEA:24813"/>
        <dbReference type="ChEBI" id="CHEBI:11851"/>
        <dbReference type="ChEBI" id="CHEBI:16810"/>
        <dbReference type="ChEBI" id="CHEBI:29985"/>
        <dbReference type="ChEBI" id="CHEBI:57762"/>
        <dbReference type="EC" id="2.6.1.42"/>
    </reaction>
</comment>
<dbReference type="InterPro" id="IPR001544">
    <property type="entry name" value="Aminotrans_IV"/>
</dbReference>
<dbReference type="Proteomes" id="UP001589797">
    <property type="component" value="Unassembled WGS sequence"/>
</dbReference>
<dbReference type="RefSeq" id="WP_382388443.1">
    <property type="nucleotide sequence ID" value="NZ_JBHLWI010000040.1"/>
</dbReference>
<evidence type="ECO:0000256" key="5">
    <source>
        <dbReference type="ARBA" id="ARBA00013053"/>
    </source>
</evidence>
<comment type="pathway">
    <text evidence="3">Amino-acid biosynthesis; L-leucine biosynthesis; L-leucine from 3-methyl-2-oxobutanoate: step 4/4.</text>
</comment>
<dbReference type="EMBL" id="JBHLWI010000040">
    <property type="protein sequence ID" value="MFC0263937.1"/>
    <property type="molecule type" value="Genomic_DNA"/>
</dbReference>
<comment type="catalytic activity">
    <reaction evidence="7">
        <text>L-isoleucine + 2-oxoglutarate = (S)-3-methyl-2-oxopentanoate + L-glutamate</text>
        <dbReference type="Rhea" id="RHEA:24801"/>
        <dbReference type="ChEBI" id="CHEBI:16810"/>
        <dbReference type="ChEBI" id="CHEBI:29985"/>
        <dbReference type="ChEBI" id="CHEBI:35146"/>
        <dbReference type="ChEBI" id="CHEBI:58045"/>
        <dbReference type="EC" id="2.6.1.42"/>
    </reaction>
</comment>
<evidence type="ECO:0000256" key="1">
    <source>
        <dbReference type="ARBA" id="ARBA00004824"/>
    </source>
</evidence>
<comment type="catalytic activity">
    <reaction evidence="8">
        <text>L-leucine + 2-oxoglutarate = 4-methyl-2-oxopentanoate + L-glutamate</text>
        <dbReference type="Rhea" id="RHEA:18321"/>
        <dbReference type="ChEBI" id="CHEBI:16810"/>
        <dbReference type="ChEBI" id="CHEBI:17865"/>
        <dbReference type="ChEBI" id="CHEBI:29985"/>
        <dbReference type="ChEBI" id="CHEBI:57427"/>
        <dbReference type="EC" id="2.6.1.42"/>
    </reaction>
</comment>
<sequence length="275" mass="31276">MSDINTVLLYKHDGEIWSPEEPMIQNRGFLFGDGLFETMVFIHGKIRFSQDHEARLLEGLKQLGIEKDNLSSIQEIESCLQQYYCENSVLRVRWNVFREGRGKYTPIQNTTQENLQIQKMQKAPIIKKSAYLSENINIPRSPWSHCKTLSALTYVMANRERQQKGMDEVILLNTEGIVSEAGSSNIFWKKDGVYYTPSLRSSCIAGVGRKNVISHLKSSGENIVEGEFLPIDLLSAEKVMTTNVTGISYVGEIEGRKFDTNLDLRLESVFEALKV</sequence>
<evidence type="ECO:0000256" key="3">
    <source>
        <dbReference type="ARBA" id="ARBA00005072"/>
    </source>
</evidence>
<evidence type="ECO:0000256" key="2">
    <source>
        <dbReference type="ARBA" id="ARBA00004931"/>
    </source>
</evidence>
<dbReference type="EC" id="2.6.1.42" evidence="5"/>
<dbReference type="Pfam" id="PF01063">
    <property type="entry name" value="Aminotran_4"/>
    <property type="match status" value="1"/>
</dbReference>
<evidence type="ECO:0000313" key="10">
    <source>
        <dbReference type="Proteomes" id="UP001589797"/>
    </source>
</evidence>
<protein>
    <recommendedName>
        <fullName evidence="5">branched-chain-amino-acid transaminase</fullName>
        <ecNumber evidence="5">2.6.1.42</ecNumber>
    </recommendedName>
</protein>
<evidence type="ECO:0000256" key="8">
    <source>
        <dbReference type="ARBA" id="ARBA00049229"/>
    </source>
</evidence>
<organism evidence="9 10">
    <name type="scientific">Fontibacter flavus</name>
    <dbReference type="NCBI Taxonomy" id="654838"/>
    <lineage>
        <taxon>Bacteria</taxon>
        <taxon>Pseudomonadati</taxon>
        <taxon>Bacteroidota</taxon>
        <taxon>Cytophagia</taxon>
        <taxon>Cytophagales</taxon>
        <taxon>Cyclobacteriaceae</taxon>
        <taxon>Fontibacter</taxon>
    </lineage>
</organism>
<proteinExistence type="inferred from homology"/>
<dbReference type="SUPFAM" id="SSF56752">
    <property type="entry name" value="D-aminoacid aminotransferase-like PLP-dependent enzymes"/>
    <property type="match status" value="1"/>
</dbReference>
<evidence type="ECO:0000256" key="6">
    <source>
        <dbReference type="ARBA" id="ARBA00048212"/>
    </source>
</evidence>
<dbReference type="InterPro" id="IPR043132">
    <property type="entry name" value="BCAT-like_C"/>
</dbReference>
<dbReference type="GO" id="GO:0008483">
    <property type="term" value="F:transaminase activity"/>
    <property type="evidence" value="ECO:0007669"/>
    <property type="project" value="UniProtKB-KW"/>
</dbReference>
<comment type="similarity">
    <text evidence="4">Belongs to the class-IV pyridoxal-phosphate-dependent aminotransferase family.</text>
</comment>
<evidence type="ECO:0000256" key="7">
    <source>
        <dbReference type="ARBA" id="ARBA00048798"/>
    </source>
</evidence>
<dbReference type="Gene3D" id="3.30.470.10">
    <property type="match status" value="1"/>
</dbReference>
<evidence type="ECO:0000256" key="4">
    <source>
        <dbReference type="ARBA" id="ARBA00009320"/>
    </source>
</evidence>
<comment type="pathway">
    <text evidence="1">Amino-acid biosynthesis; L-isoleucine biosynthesis; L-isoleucine from 2-oxobutanoate: step 4/4.</text>
</comment>
<reference evidence="9 10" key="1">
    <citation type="submission" date="2024-09" db="EMBL/GenBank/DDBJ databases">
        <authorList>
            <person name="Sun Q."/>
            <person name="Mori K."/>
        </authorList>
    </citation>
    <scope>NUCLEOTIDE SEQUENCE [LARGE SCALE GENOMIC DNA]</scope>
    <source>
        <strain evidence="9 10">CCM 7650</strain>
    </source>
</reference>
<dbReference type="InterPro" id="IPR036038">
    <property type="entry name" value="Aminotransferase-like"/>
</dbReference>
<dbReference type="Gene3D" id="3.20.10.10">
    <property type="entry name" value="D-amino Acid Aminotransferase, subunit A, domain 2"/>
    <property type="match status" value="1"/>
</dbReference>
<evidence type="ECO:0000313" key="9">
    <source>
        <dbReference type="EMBL" id="MFC0263937.1"/>
    </source>
</evidence>
<comment type="pathway">
    <text evidence="2">Amino-acid biosynthesis; L-valine biosynthesis; L-valine from pyruvate: step 4/4.</text>
</comment>
<gene>
    <name evidence="9" type="ORF">ACFFIP_14685</name>
</gene>
<accession>A0ABV6FWI9</accession>
<dbReference type="InterPro" id="IPR043131">
    <property type="entry name" value="BCAT-like_N"/>
</dbReference>
<dbReference type="InterPro" id="IPR050571">
    <property type="entry name" value="Class-IV_PLP-Dep_Aminotrnsfr"/>
</dbReference>
<dbReference type="PANTHER" id="PTHR42743">
    <property type="entry name" value="AMINO-ACID AMINOTRANSFERASE"/>
    <property type="match status" value="1"/>
</dbReference>
<keyword evidence="9" id="KW-0032">Aminotransferase</keyword>
<comment type="caution">
    <text evidence="9">The sequence shown here is derived from an EMBL/GenBank/DDBJ whole genome shotgun (WGS) entry which is preliminary data.</text>
</comment>
<dbReference type="PANTHER" id="PTHR42743:SF11">
    <property type="entry name" value="AMINODEOXYCHORISMATE LYASE"/>
    <property type="match status" value="1"/>
</dbReference>
<name>A0ABV6FWI9_9BACT</name>
<keyword evidence="10" id="KW-1185">Reference proteome</keyword>